<gene>
    <name evidence="1" type="ORF">NQ318_015873</name>
</gene>
<evidence type="ECO:0000313" key="1">
    <source>
        <dbReference type="EMBL" id="KAJ8953291.1"/>
    </source>
</evidence>
<evidence type="ECO:0000313" key="2">
    <source>
        <dbReference type="Proteomes" id="UP001162162"/>
    </source>
</evidence>
<dbReference type="EMBL" id="JAPWTK010000058">
    <property type="protein sequence ID" value="KAJ8953291.1"/>
    <property type="molecule type" value="Genomic_DNA"/>
</dbReference>
<sequence>MSSCIPQQVSQYSRTTTADSCTLGNKGMEEIISYNFGGHTTVTGDVIEEILRLCKKKLVSGLLEFKPYNKESFQSWKENPGLKDFVADN</sequence>
<proteinExistence type="predicted"/>
<dbReference type="Proteomes" id="UP001162162">
    <property type="component" value="Unassembled WGS sequence"/>
</dbReference>
<protein>
    <submittedName>
        <fullName evidence="1">Uncharacterized protein</fullName>
    </submittedName>
</protein>
<keyword evidence="2" id="KW-1185">Reference proteome</keyword>
<reference evidence="1" key="1">
    <citation type="journal article" date="2023" name="Insect Mol. Biol.">
        <title>Genome sequencing provides insights into the evolution of gene families encoding plant cell wall-degrading enzymes in longhorned beetles.</title>
        <authorList>
            <person name="Shin N.R."/>
            <person name="Okamura Y."/>
            <person name="Kirsch R."/>
            <person name="Pauchet Y."/>
        </authorList>
    </citation>
    <scope>NUCLEOTIDE SEQUENCE</scope>
    <source>
        <strain evidence="1">AMC_N1</strain>
    </source>
</reference>
<organism evidence="1 2">
    <name type="scientific">Aromia moschata</name>
    <dbReference type="NCBI Taxonomy" id="1265417"/>
    <lineage>
        <taxon>Eukaryota</taxon>
        <taxon>Metazoa</taxon>
        <taxon>Ecdysozoa</taxon>
        <taxon>Arthropoda</taxon>
        <taxon>Hexapoda</taxon>
        <taxon>Insecta</taxon>
        <taxon>Pterygota</taxon>
        <taxon>Neoptera</taxon>
        <taxon>Endopterygota</taxon>
        <taxon>Coleoptera</taxon>
        <taxon>Polyphaga</taxon>
        <taxon>Cucujiformia</taxon>
        <taxon>Chrysomeloidea</taxon>
        <taxon>Cerambycidae</taxon>
        <taxon>Cerambycinae</taxon>
        <taxon>Callichromatini</taxon>
        <taxon>Aromia</taxon>
    </lineage>
</organism>
<dbReference type="AlphaFoldDB" id="A0AAV8YP64"/>
<name>A0AAV8YP64_9CUCU</name>
<comment type="caution">
    <text evidence="1">The sequence shown here is derived from an EMBL/GenBank/DDBJ whole genome shotgun (WGS) entry which is preliminary data.</text>
</comment>
<accession>A0AAV8YP64</accession>